<dbReference type="PANTHER" id="PTHR38117:SF1">
    <property type="entry name" value="DUF3074 DOMAIN-CONTAINING PROTEIN"/>
    <property type="match status" value="1"/>
</dbReference>
<proteinExistence type="predicted"/>
<reference evidence="3 4" key="1">
    <citation type="submission" date="2023-01" db="EMBL/GenBank/DDBJ databases">
        <title>Analysis of 21 Apiospora genomes using comparative genomics revels a genus with tremendous synthesis potential of carbohydrate active enzymes and secondary metabolites.</title>
        <authorList>
            <person name="Sorensen T."/>
        </authorList>
    </citation>
    <scope>NUCLEOTIDE SEQUENCE [LARGE SCALE GENOMIC DNA]</scope>
    <source>
        <strain evidence="3 4">CBS 20057</strain>
    </source>
</reference>
<dbReference type="Pfam" id="PF23155">
    <property type="entry name" value="DUF7053"/>
    <property type="match status" value="1"/>
</dbReference>
<evidence type="ECO:0000259" key="2">
    <source>
        <dbReference type="Pfam" id="PF23155"/>
    </source>
</evidence>
<dbReference type="EMBL" id="JAQQWI010000016">
    <property type="protein sequence ID" value="KAK8008988.1"/>
    <property type="molecule type" value="Genomic_DNA"/>
</dbReference>
<keyword evidence="4" id="KW-1185">Reference proteome</keyword>
<gene>
    <name evidence="3" type="ORF">PG991_011539</name>
</gene>
<dbReference type="PANTHER" id="PTHR38117">
    <property type="entry name" value="NACHT AND WD40 DOMAIN PROTEIN"/>
    <property type="match status" value="1"/>
</dbReference>
<sequence length="341" mass="37192">MLSSITLTHTCKLPRNVTRQAVIEFLHSHEDIIDLSPLVKERHPIKAPASPPPHMQQLDHAAWWSITDRISYLPGHLLNGQYTYTGAFLNKSTGLEAYIDAPAGTTLKDVWSVVESPSAPSSPSSSFSSSSQTTRPATAATQPGEEAGCLYIRVDSSANCHFALRAFVRKMLKRSHRELVRRLAAKTQLNASAFGWSDSTSMSMSNDDFESVILRSKPSREWGGGRIGGNWGGRETPSPTETISPPASFFPLMTAAPAATTPTPTQTQAAAPPMNYYEMADLYSFATHTGPFTAAEQAQTWAVPDATENLQTGYNAWSAGRFWESDYRAHVGLNVSRGQTV</sequence>
<dbReference type="InterPro" id="IPR055481">
    <property type="entry name" value="DUF7053"/>
</dbReference>
<feature type="region of interest" description="Disordered" evidence="1">
    <location>
        <begin position="119"/>
        <end position="142"/>
    </location>
</feature>
<evidence type="ECO:0000313" key="3">
    <source>
        <dbReference type="EMBL" id="KAK8008988.1"/>
    </source>
</evidence>
<dbReference type="Proteomes" id="UP001396898">
    <property type="component" value="Unassembled WGS sequence"/>
</dbReference>
<name>A0ABR1RFJ2_9PEZI</name>
<evidence type="ECO:0000256" key="1">
    <source>
        <dbReference type="SAM" id="MobiDB-lite"/>
    </source>
</evidence>
<comment type="caution">
    <text evidence="3">The sequence shown here is derived from an EMBL/GenBank/DDBJ whole genome shotgun (WGS) entry which is preliminary data.</text>
</comment>
<evidence type="ECO:0000313" key="4">
    <source>
        <dbReference type="Proteomes" id="UP001396898"/>
    </source>
</evidence>
<feature type="domain" description="DUF7053" evidence="2">
    <location>
        <begin position="6"/>
        <end position="188"/>
    </location>
</feature>
<accession>A0ABR1RFJ2</accession>
<protein>
    <recommendedName>
        <fullName evidence="2">DUF7053 domain-containing protein</fullName>
    </recommendedName>
</protein>
<organism evidence="3 4">
    <name type="scientific">Apiospora marii</name>
    <dbReference type="NCBI Taxonomy" id="335849"/>
    <lineage>
        <taxon>Eukaryota</taxon>
        <taxon>Fungi</taxon>
        <taxon>Dikarya</taxon>
        <taxon>Ascomycota</taxon>
        <taxon>Pezizomycotina</taxon>
        <taxon>Sordariomycetes</taxon>
        <taxon>Xylariomycetidae</taxon>
        <taxon>Amphisphaeriales</taxon>
        <taxon>Apiosporaceae</taxon>
        <taxon>Apiospora</taxon>
    </lineage>
</organism>